<evidence type="ECO:0000313" key="2">
    <source>
        <dbReference type="Proteomes" id="UP001152562"/>
    </source>
</evidence>
<comment type="caution">
    <text evidence="1">The sequence shown here is derived from an EMBL/GenBank/DDBJ whole genome shotgun (WGS) entry which is preliminary data.</text>
</comment>
<gene>
    <name evidence="1" type="ORF">PIBRA_LOCUS1079</name>
</gene>
<name>A0A9P0SWL6_PIEBR</name>
<dbReference type="Proteomes" id="UP001152562">
    <property type="component" value="Unassembled WGS sequence"/>
</dbReference>
<keyword evidence="2" id="KW-1185">Reference proteome</keyword>
<reference evidence="1" key="1">
    <citation type="submission" date="2022-05" db="EMBL/GenBank/DDBJ databases">
        <authorList>
            <person name="Okamura Y."/>
        </authorList>
    </citation>
    <scope>NUCLEOTIDE SEQUENCE</scope>
</reference>
<evidence type="ECO:0000313" key="1">
    <source>
        <dbReference type="EMBL" id="CAH3919743.1"/>
    </source>
</evidence>
<proteinExistence type="predicted"/>
<protein>
    <submittedName>
        <fullName evidence="1">Uncharacterized protein</fullName>
    </submittedName>
</protein>
<dbReference type="EMBL" id="CALOZG010000001">
    <property type="protein sequence ID" value="CAH3919743.1"/>
    <property type="molecule type" value="Genomic_DNA"/>
</dbReference>
<organism evidence="1 2">
    <name type="scientific">Pieris brassicae</name>
    <name type="common">White butterfly</name>
    <name type="synonym">Large white butterfly</name>
    <dbReference type="NCBI Taxonomy" id="7116"/>
    <lineage>
        <taxon>Eukaryota</taxon>
        <taxon>Metazoa</taxon>
        <taxon>Ecdysozoa</taxon>
        <taxon>Arthropoda</taxon>
        <taxon>Hexapoda</taxon>
        <taxon>Insecta</taxon>
        <taxon>Pterygota</taxon>
        <taxon>Neoptera</taxon>
        <taxon>Endopterygota</taxon>
        <taxon>Lepidoptera</taxon>
        <taxon>Glossata</taxon>
        <taxon>Ditrysia</taxon>
        <taxon>Papilionoidea</taxon>
        <taxon>Pieridae</taxon>
        <taxon>Pierinae</taxon>
        <taxon>Pieris</taxon>
    </lineage>
</organism>
<accession>A0A9P0SWL6</accession>
<sequence>MAAVKTSEVCVTFGRGEEGTGPRPMAAASRSPANSALSFMDVVFPWRAFSRFLRETVLCAFKDGSPENRNDRLRLQAQVVDRPLTEISQYLACLNPEREFVPGFNLNIVRFMPVYALLGRRARAACNFAVLVALRRTPDKDGDAINTISSKFKCEVSK</sequence>
<dbReference type="AlphaFoldDB" id="A0A9P0SWL6"/>